<proteinExistence type="predicted"/>
<comment type="caution">
    <text evidence="3">The sequence shown here is derived from an EMBL/GenBank/DDBJ whole genome shotgun (WGS) entry which is preliminary data.</text>
</comment>
<dbReference type="Pfam" id="PF01381">
    <property type="entry name" value="HTH_3"/>
    <property type="match status" value="1"/>
</dbReference>
<dbReference type="PANTHER" id="PTHR46558">
    <property type="entry name" value="TRACRIPTIONAL REGULATORY PROTEIN-RELATED-RELATED"/>
    <property type="match status" value="1"/>
</dbReference>
<name>I5BR06_9BACT</name>
<dbReference type="InterPro" id="IPR049639">
    <property type="entry name" value="RstR"/>
</dbReference>
<dbReference type="SMART" id="SM00530">
    <property type="entry name" value="HTH_XRE"/>
    <property type="match status" value="1"/>
</dbReference>
<dbReference type="AlphaFoldDB" id="I5BR06"/>
<evidence type="ECO:0000313" key="4">
    <source>
        <dbReference type="Proteomes" id="UP000005551"/>
    </source>
</evidence>
<organism evidence="3 4">
    <name type="scientific">Nitritalea halalkaliphila LW7</name>
    <dbReference type="NCBI Taxonomy" id="1189621"/>
    <lineage>
        <taxon>Bacteria</taxon>
        <taxon>Pseudomonadati</taxon>
        <taxon>Bacteroidota</taxon>
        <taxon>Cytophagia</taxon>
        <taxon>Cytophagales</taxon>
        <taxon>Cyclobacteriaceae</taxon>
        <taxon>Nitritalea</taxon>
    </lineage>
</organism>
<dbReference type="CDD" id="cd00093">
    <property type="entry name" value="HTH_XRE"/>
    <property type="match status" value="1"/>
</dbReference>
<dbReference type="Gene3D" id="1.10.260.40">
    <property type="entry name" value="lambda repressor-like DNA-binding domains"/>
    <property type="match status" value="1"/>
</dbReference>
<dbReference type="STRING" id="1189621.A3SI_20137"/>
<reference evidence="3 4" key="1">
    <citation type="submission" date="2012-05" db="EMBL/GenBank/DDBJ databases">
        <title>Genome sequence of Nitritalea halalkaliphila LW7.</title>
        <authorList>
            <person name="Jangir P.K."/>
            <person name="Singh A."/>
            <person name="Shivaji S."/>
            <person name="Sharma R."/>
        </authorList>
    </citation>
    <scope>NUCLEOTIDE SEQUENCE [LARGE SCALE GENOMIC DNA]</scope>
    <source>
        <strain evidence="3 4">LW7</strain>
    </source>
</reference>
<evidence type="ECO:0000256" key="1">
    <source>
        <dbReference type="ARBA" id="ARBA00023125"/>
    </source>
</evidence>
<dbReference type="GO" id="GO:0003677">
    <property type="term" value="F:DNA binding"/>
    <property type="evidence" value="ECO:0007669"/>
    <property type="project" value="UniProtKB-KW"/>
</dbReference>
<dbReference type="InterPro" id="IPR010982">
    <property type="entry name" value="Lambda_DNA-bd_dom_sf"/>
</dbReference>
<dbReference type="Proteomes" id="UP000005551">
    <property type="component" value="Unassembled WGS sequence"/>
</dbReference>
<gene>
    <name evidence="3" type="ORF">A3SI_20137</name>
</gene>
<dbReference type="NCBIfam" id="NF041951">
    <property type="entry name" value="phage_RstR"/>
    <property type="match status" value="1"/>
</dbReference>
<protein>
    <submittedName>
        <fullName evidence="3">DNA-binding protein</fullName>
    </submittedName>
</protein>
<evidence type="ECO:0000313" key="3">
    <source>
        <dbReference type="EMBL" id="EIM72008.1"/>
    </source>
</evidence>
<dbReference type="PROSITE" id="PS50943">
    <property type="entry name" value="HTH_CROC1"/>
    <property type="match status" value="1"/>
</dbReference>
<dbReference type="EMBL" id="AJYA01000105">
    <property type="protein sequence ID" value="EIM72008.1"/>
    <property type="molecule type" value="Genomic_DNA"/>
</dbReference>
<feature type="domain" description="HTH cro/C1-type" evidence="2">
    <location>
        <begin position="36"/>
        <end position="90"/>
    </location>
</feature>
<sequence>MQYTFIKNKINSLNFQIMVNLQTTIELYSMKFNEKIKALRKASGMNQQELADKIHIHVTHLSKMENGHLLPSIDIVQRLMKVFAVSTDNLLNDSENSVVELQNHELNEQLMLINQLDEDEKNALVKIINSMLTKKRMKDLLDGKANF</sequence>
<keyword evidence="4" id="KW-1185">Reference proteome</keyword>
<keyword evidence="1 3" id="KW-0238">DNA-binding</keyword>
<accession>I5BR06</accession>
<dbReference type="InterPro" id="IPR001387">
    <property type="entry name" value="Cro/C1-type_HTH"/>
</dbReference>
<evidence type="ECO:0000259" key="2">
    <source>
        <dbReference type="PROSITE" id="PS50943"/>
    </source>
</evidence>
<dbReference type="PANTHER" id="PTHR46558:SF13">
    <property type="entry name" value="HTH-TYPE TRANSCRIPTIONAL REGULATOR IMMR"/>
    <property type="match status" value="1"/>
</dbReference>
<dbReference type="SUPFAM" id="SSF47413">
    <property type="entry name" value="lambda repressor-like DNA-binding domains"/>
    <property type="match status" value="1"/>
</dbReference>